<name>A0A7G5BSK1_9BACL</name>
<gene>
    <name evidence="1" type="ORF">FPL14_00990</name>
</gene>
<dbReference type="RefSeq" id="WP_182301266.1">
    <property type="nucleotide sequence ID" value="NZ_CP041969.1"/>
</dbReference>
<evidence type="ECO:0000313" key="2">
    <source>
        <dbReference type="Proteomes" id="UP000515679"/>
    </source>
</evidence>
<keyword evidence="2" id="KW-1185">Reference proteome</keyword>
<dbReference type="EMBL" id="CP041969">
    <property type="protein sequence ID" value="QMV39935.1"/>
    <property type="molecule type" value="Genomic_DNA"/>
</dbReference>
<dbReference type="AlphaFoldDB" id="A0A7G5BSK1"/>
<proteinExistence type="predicted"/>
<dbReference type="Proteomes" id="UP000515679">
    <property type="component" value="Chromosome"/>
</dbReference>
<accession>A0A7G5BSK1</accession>
<dbReference type="KEGG" id="cchl:FPL14_00990"/>
<sequence>MKRKSIFTLTDLETGLSFRVQRRAGSSHADVQPITKEDSKIMHQIYGGKWSWKRKAVLVQSGPNRIAASMNGMPHGGDGIPDNGFSGHFCVHFRNSTSHRSEVPDPAHQLMVHKAAGQLETYFKSATPLLLALSFVEAMNQQDADMVRQLSEWMPPERSAYFIDELSSLKSIQVRLRNNKDGSSSLNPNMEDGDVSTEIRLPIKQQTSGRGDRNTHYSFIFKRDNPQAPWKIADIVAAGTSGNHSSLIP</sequence>
<organism evidence="1 2">
    <name type="scientific">Cohnella cholangitidis</name>
    <dbReference type="NCBI Taxonomy" id="2598458"/>
    <lineage>
        <taxon>Bacteria</taxon>
        <taxon>Bacillati</taxon>
        <taxon>Bacillota</taxon>
        <taxon>Bacilli</taxon>
        <taxon>Bacillales</taxon>
        <taxon>Paenibacillaceae</taxon>
        <taxon>Cohnella</taxon>
    </lineage>
</organism>
<evidence type="ECO:0000313" key="1">
    <source>
        <dbReference type="EMBL" id="QMV39935.1"/>
    </source>
</evidence>
<reference evidence="1 2" key="1">
    <citation type="submission" date="2019-07" db="EMBL/GenBank/DDBJ databases">
        <authorList>
            <person name="Kim J.K."/>
            <person name="Cheong H.-M."/>
            <person name="Choi Y."/>
            <person name="Hwang K.J."/>
            <person name="Lee S."/>
            <person name="Choi C."/>
        </authorList>
    </citation>
    <scope>NUCLEOTIDE SEQUENCE [LARGE SCALE GENOMIC DNA]</scope>
    <source>
        <strain evidence="1 2">KS 22</strain>
    </source>
</reference>
<protein>
    <submittedName>
        <fullName evidence="1">Uncharacterized protein</fullName>
    </submittedName>
</protein>